<dbReference type="EMBL" id="FTOE01000011">
    <property type="protein sequence ID" value="SIT02536.1"/>
    <property type="molecule type" value="Genomic_DNA"/>
</dbReference>
<keyword evidence="4" id="KW-0804">Transcription</keyword>
<dbReference type="InterPro" id="IPR037424">
    <property type="entry name" value="NocR_PBP2"/>
</dbReference>
<keyword evidence="2" id="KW-0805">Transcription regulation</keyword>
<dbReference type="Proteomes" id="UP000185999">
    <property type="component" value="Unassembled WGS sequence"/>
</dbReference>
<accession>A0A1N7NW75</accession>
<comment type="similarity">
    <text evidence="1">Belongs to the LysR transcriptional regulatory family.</text>
</comment>
<dbReference type="Gene3D" id="1.10.10.10">
    <property type="entry name" value="Winged helix-like DNA-binding domain superfamily/Winged helix DNA-binding domain"/>
    <property type="match status" value="1"/>
</dbReference>
<evidence type="ECO:0000256" key="3">
    <source>
        <dbReference type="ARBA" id="ARBA00023125"/>
    </source>
</evidence>
<sequence length="311" mass="34340">MARVTYRQIEAFRAVMISGTTSGAADILCISQPAVSRLLSDFESMVAVQMFERHKKRLIPTPEAHVFYAEVERSFVSLETLTRAADDLRECHTGTLRVASMPAVSIDFIPRVTQLFGQVHPDVTFSLQVRSTQQVADLVASQQYDLGVVSAIPMADVAIEVEPLAESRLVCVLPAGHRLTDKDVLVPADLEGENFISLGTEQSIHHKIDSVFDSAGVKRKLLMDTQLSYSACALVMAGAGVSLVEPITALHYQKLGLVIKRFEPRIVYRYNLIFPAHKTKSSLTLSFVKLLREELKKLHKSSGGLFEKLSG</sequence>
<dbReference type="InterPro" id="IPR000847">
    <property type="entry name" value="LysR_HTH_N"/>
</dbReference>
<dbReference type="PROSITE" id="PS50931">
    <property type="entry name" value="HTH_LYSR"/>
    <property type="match status" value="1"/>
</dbReference>
<dbReference type="OrthoDB" id="6624490at2"/>
<dbReference type="InterPro" id="IPR005119">
    <property type="entry name" value="LysR_subst-bd"/>
</dbReference>
<dbReference type="RefSeq" id="WP_054343559.1">
    <property type="nucleotide sequence ID" value="NZ_FTOE01000011.1"/>
</dbReference>
<evidence type="ECO:0000313" key="6">
    <source>
        <dbReference type="EMBL" id="SIT02536.1"/>
    </source>
</evidence>
<dbReference type="InterPro" id="IPR036388">
    <property type="entry name" value="WH-like_DNA-bd_sf"/>
</dbReference>
<evidence type="ECO:0000259" key="5">
    <source>
        <dbReference type="PROSITE" id="PS50931"/>
    </source>
</evidence>
<dbReference type="CDD" id="cd08415">
    <property type="entry name" value="PBP2_LysR_opines_like"/>
    <property type="match status" value="1"/>
</dbReference>
<dbReference type="Pfam" id="PF03466">
    <property type="entry name" value="LysR_substrate"/>
    <property type="match status" value="1"/>
</dbReference>
<feature type="domain" description="HTH lysR-type" evidence="5">
    <location>
        <begin position="4"/>
        <end position="61"/>
    </location>
</feature>
<evidence type="ECO:0000256" key="4">
    <source>
        <dbReference type="ARBA" id="ARBA00023163"/>
    </source>
</evidence>
<protein>
    <submittedName>
        <fullName evidence="6">Transcriptional regulator, LysR family</fullName>
    </submittedName>
</protein>
<dbReference type="PANTHER" id="PTHR30427">
    <property type="entry name" value="TRANSCRIPTIONAL ACTIVATOR PROTEIN LYSR"/>
    <property type="match status" value="1"/>
</dbReference>
<dbReference type="GO" id="GO:0010628">
    <property type="term" value="P:positive regulation of gene expression"/>
    <property type="evidence" value="ECO:0007669"/>
    <property type="project" value="TreeGrafter"/>
</dbReference>
<evidence type="ECO:0000256" key="2">
    <source>
        <dbReference type="ARBA" id="ARBA00023015"/>
    </source>
</evidence>
<dbReference type="PANTHER" id="PTHR30427:SF1">
    <property type="entry name" value="TRANSCRIPTIONAL ACTIVATOR PROTEIN LYSR"/>
    <property type="match status" value="1"/>
</dbReference>
<dbReference type="STRING" id="619304.SAMN05421760_11184"/>
<gene>
    <name evidence="6" type="ORF">SAMN05421760_11184</name>
</gene>
<dbReference type="SUPFAM" id="SSF53850">
    <property type="entry name" value="Periplasmic binding protein-like II"/>
    <property type="match status" value="1"/>
</dbReference>
<dbReference type="GO" id="GO:0003700">
    <property type="term" value="F:DNA-binding transcription factor activity"/>
    <property type="evidence" value="ECO:0007669"/>
    <property type="project" value="InterPro"/>
</dbReference>
<dbReference type="Gene3D" id="3.40.190.290">
    <property type="match status" value="1"/>
</dbReference>
<dbReference type="Pfam" id="PF00126">
    <property type="entry name" value="HTH_1"/>
    <property type="match status" value="1"/>
</dbReference>
<dbReference type="SUPFAM" id="SSF46785">
    <property type="entry name" value="Winged helix' DNA-binding domain"/>
    <property type="match status" value="1"/>
</dbReference>
<proteinExistence type="inferred from homology"/>
<keyword evidence="3" id="KW-0238">DNA-binding</keyword>
<dbReference type="GO" id="GO:0043565">
    <property type="term" value="F:sequence-specific DNA binding"/>
    <property type="evidence" value="ECO:0007669"/>
    <property type="project" value="TreeGrafter"/>
</dbReference>
<keyword evidence="7" id="KW-1185">Reference proteome</keyword>
<evidence type="ECO:0000313" key="7">
    <source>
        <dbReference type="Proteomes" id="UP000185999"/>
    </source>
</evidence>
<dbReference type="AlphaFoldDB" id="A0A1N7NW75"/>
<reference evidence="7" key="1">
    <citation type="submission" date="2017-01" db="EMBL/GenBank/DDBJ databases">
        <authorList>
            <person name="Varghese N."/>
            <person name="Submissions S."/>
        </authorList>
    </citation>
    <scope>NUCLEOTIDE SEQUENCE [LARGE SCALE GENOMIC DNA]</scope>
    <source>
        <strain evidence="7">DSM 22306</strain>
    </source>
</reference>
<organism evidence="6 7">
    <name type="scientific">Neptunomonas antarctica</name>
    <dbReference type="NCBI Taxonomy" id="619304"/>
    <lineage>
        <taxon>Bacteria</taxon>
        <taxon>Pseudomonadati</taxon>
        <taxon>Pseudomonadota</taxon>
        <taxon>Gammaproteobacteria</taxon>
        <taxon>Oceanospirillales</taxon>
        <taxon>Oceanospirillaceae</taxon>
        <taxon>Neptunomonas</taxon>
    </lineage>
</organism>
<dbReference type="InterPro" id="IPR036390">
    <property type="entry name" value="WH_DNA-bd_sf"/>
</dbReference>
<evidence type="ECO:0000256" key="1">
    <source>
        <dbReference type="ARBA" id="ARBA00009437"/>
    </source>
</evidence>
<name>A0A1N7NW75_9GAMM</name>